<name>A0ABW7ANT1_9ACTN</name>
<dbReference type="InterPro" id="IPR001647">
    <property type="entry name" value="HTH_TetR"/>
</dbReference>
<evidence type="ECO:0000256" key="1">
    <source>
        <dbReference type="ARBA" id="ARBA00023125"/>
    </source>
</evidence>
<feature type="DNA-binding region" description="H-T-H motif" evidence="2">
    <location>
        <begin position="29"/>
        <end position="48"/>
    </location>
</feature>
<dbReference type="InterPro" id="IPR050109">
    <property type="entry name" value="HTH-type_TetR-like_transc_reg"/>
</dbReference>
<proteinExistence type="predicted"/>
<comment type="caution">
    <text evidence="4">The sequence shown here is derived from an EMBL/GenBank/DDBJ whole genome shotgun (WGS) entry which is preliminary data.</text>
</comment>
<evidence type="ECO:0000313" key="4">
    <source>
        <dbReference type="EMBL" id="MFG1707784.1"/>
    </source>
</evidence>
<dbReference type="Gene3D" id="1.10.357.10">
    <property type="entry name" value="Tetracycline Repressor, domain 2"/>
    <property type="match status" value="1"/>
</dbReference>
<dbReference type="Pfam" id="PF00440">
    <property type="entry name" value="TetR_N"/>
    <property type="match status" value="1"/>
</dbReference>
<dbReference type="InterPro" id="IPR009057">
    <property type="entry name" value="Homeodomain-like_sf"/>
</dbReference>
<keyword evidence="5" id="KW-1185">Reference proteome</keyword>
<gene>
    <name evidence="4" type="ORF">ACFLIM_31720</name>
</gene>
<dbReference type="PANTHER" id="PTHR30055">
    <property type="entry name" value="HTH-TYPE TRANSCRIPTIONAL REGULATOR RUTR"/>
    <property type="match status" value="1"/>
</dbReference>
<dbReference type="PROSITE" id="PS50977">
    <property type="entry name" value="HTH_TETR_2"/>
    <property type="match status" value="1"/>
</dbReference>
<protein>
    <submittedName>
        <fullName evidence="4">TetR/AcrR family transcriptional regulator</fullName>
    </submittedName>
</protein>
<dbReference type="SUPFAM" id="SSF46689">
    <property type="entry name" value="Homeodomain-like"/>
    <property type="match status" value="1"/>
</dbReference>
<evidence type="ECO:0000313" key="5">
    <source>
        <dbReference type="Proteomes" id="UP001603978"/>
    </source>
</evidence>
<keyword evidence="1 2" id="KW-0238">DNA-binding</keyword>
<accession>A0ABW7ANT1</accession>
<dbReference type="PANTHER" id="PTHR30055:SF219">
    <property type="entry name" value="TRANSCRIPTIONAL REGULATORY PROTEIN"/>
    <property type="match status" value="1"/>
</dbReference>
<dbReference type="RefSeq" id="WP_393171736.1">
    <property type="nucleotide sequence ID" value="NZ_JBICRM010000023.1"/>
</dbReference>
<evidence type="ECO:0000259" key="3">
    <source>
        <dbReference type="PROSITE" id="PS50977"/>
    </source>
</evidence>
<evidence type="ECO:0000256" key="2">
    <source>
        <dbReference type="PROSITE-ProRule" id="PRU00335"/>
    </source>
</evidence>
<dbReference type="Proteomes" id="UP001603978">
    <property type="component" value="Unassembled WGS sequence"/>
</dbReference>
<feature type="domain" description="HTH tetR-type" evidence="3">
    <location>
        <begin position="6"/>
        <end position="66"/>
    </location>
</feature>
<dbReference type="PRINTS" id="PR00455">
    <property type="entry name" value="HTHTETR"/>
</dbReference>
<sequence length="209" mass="22932">MDSPEDDEREPILRAATRLFAALGYDSTSCVQVGEAAGVDMATVSTYFPTKRELYLAVMEEAHRIRTDVLLPRAGELRAAPPEGKAAALNRFIDGYLDLCLEYPEIPSLWMHRWLSDARDIGLDAIESQRLIYKAIDSVATVAEPAGADAKFTTYTMIWCIHGFALSGGMDTTGQHLGTGDPEALQRFRDHMHQMLGRATGLSEVAGGR</sequence>
<reference evidence="4 5" key="1">
    <citation type="submission" date="2024-10" db="EMBL/GenBank/DDBJ databases">
        <authorList>
            <person name="Topkara A.R."/>
            <person name="Saygin H."/>
        </authorList>
    </citation>
    <scope>NUCLEOTIDE SEQUENCE [LARGE SCALE GENOMIC DNA]</scope>
    <source>
        <strain evidence="4 5">M3C6</strain>
    </source>
</reference>
<dbReference type="EMBL" id="JBICRM010000023">
    <property type="protein sequence ID" value="MFG1707784.1"/>
    <property type="molecule type" value="Genomic_DNA"/>
</dbReference>
<organism evidence="4 5">
    <name type="scientific">Nonomuraea marmarensis</name>
    <dbReference type="NCBI Taxonomy" id="3351344"/>
    <lineage>
        <taxon>Bacteria</taxon>
        <taxon>Bacillati</taxon>
        <taxon>Actinomycetota</taxon>
        <taxon>Actinomycetes</taxon>
        <taxon>Streptosporangiales</taxon>
        <taxon>Streptosporangiaceae</taxon>
        <taxon>Nonomuraea</taxon>
    </lineage>
</organism>